<dbReference type="SMART" id="SM00849">
    <property type="entry name" value="Lactamase_B"/>
    <property type="match status" value="1"/>
</dbReference>
<proteinExistence type="predicted"/>
<sequence>MKITVVGFWGGFPAVNEASSGYLFESDGFRLLVDCGSAVLSQLQNYAKPEEIDAVILSHYHHDHIADVGPLQFARLVGSFMNKSSRTLPIYGHSADAEAFAGLTYKEVTAGKAYNPEESIQIGPFHIRFMKTKHPVDCYAMRISDGSSEVVYTADSSYREEFVPFSKDADLLLCECNFYGDMDGSSAGHMNSLDAGKLAEHASVKELILTHLPHFGEVSNLVSEAETIYKGPVRLAASGLQWTKGN</sequence>
<evidence type="ECO:0000256" key="1">
    <source>
        <dbReference type="ARBA" id="ARBA00022833"/>
    </source>
</evidence>
<dbReference type="EMBL" id="JNVC02000024">
    <property type="protein sequence ID" value="KEZ47404.1"/>
    <property type="molecule type" value="Genomic_DNA"/>
</dbReference>
<dbReference type="Proteomes" id="UP000028549">
    <property type="component" value="Unassembled WGS sequence"/>
</dbReference>
<keyword evidence="4" id="KW-1185">Reference proteome</keyword>
<name>A0A084GJ92_METID</name>
<keyword evidence="1" id="KW-0862">Zinc</keyword>
<dbReference type="InterPro" id="IPR001279">
    <property type="entry name" value="Metallo-B-lactamas"/>
</dbReference>
<dbReference type="STRING" id="246786.GS18_0221520"/>
<dbReference type="CDD" id="cd07716">
    <property type="entry name" value="RNaseZ_short-form-like_MBL-fold"/>
    <property type="match status" value="1"/>
</dbReference>
<evidence type="ECO:0000313" key="3">
    <source>
        <dbReference type="EMBL" id="KEZ47404.1"/>
    </source>
</evidence>
<comment type="caution">
    <text evidence="3">The sequence shown here is derived from an EMBL/GenBank/DDBJ whole genome shotgun (WGS) entry which is preliminary data.</text>
</comment>
<dbReference type="Pfam" id="PF12706">
    <property type="entry name" value="Lactamase_B_2"/>
    <property type="match status" value="1"/>
</dbReference>
<feature type="domain" description="Metallo-beta-lactamase" evidence="2">
    <location>
        <begin position="18"/>
        <end position="211"/>
    </location>
</feature>
<accession>A0A084GJ92</accession>
<protein>
    <recommendedName>
        <fullName evidence="2">Metallo-beta-lactamase domain-containing protein</fullName>
    </recommendedName>
</protein>
<dbReference type="AlphaFoldDB" id="A0A084GJ92"/>
<evidence type="ECO:0000259" key="2">
    <source>
        <dbReference type="SMART" id="SM00849"/>
    </source>
</evidence>
<dbReference type="GO" id="GO:0042781">
    <property type="term" value="F:3'-tRNA processing endoribonuclease activity"/>
    <property type="evidence" value="ECO:0007669"/>
    <property type="project" value="TreeGrafter"/>
</dbReference>
<dbReference type="PANTHER" id="PTHR46018:SF4">
    <property type="entry name" value="METALLO-HYDROLASE YHFI-RELATED"/>
    <property type="match status" value="1"/>
</dbReference>
<reference evidence="3 4" key="1">
    <citation type="journal article" date="2005" name="Int. J. Syst. Evol. Microbiol.">
        <title>Bacillus cibi sp. nov., isolated from jeotgal, a traditional Korean fermented seafood.</title>
        <authorList>
            <person name="Yoon J.H."/>
            <person name="Lee C.H."/>
            <person name="Oh T.K."/>
        </authorList>
    </citation>
    <scope>NUCLEOTIDE SEQUENCE [LARGE SCALE GENOMIC DNA]</scope>
    <source>
        <strain evidence="3 4">DSM 16189</strain>
    </source>
</reference>
<dbReference type="OrthoDB" id="9794898at2"/>
<dbReference type="Gene3D" id="3.60.15.10">
    <property type="entry name" value="Ribonuclease Z/Hydroxyacylglutathione hydrolase-like"/>
    <property type="match status" value="1"/>
</dbReference>
<dbReference type="InterPro" id="IPR036866">
    <property type="entry name" value="RibonucZ/Hydroxyglut_hydro"/>
</dbReference>
<organism evidence="3 4">
    <name type="scientific">Metabacillus indicus</name>
    <name type="common">Bacillus indicus</name>
    <dbReference type="NCBI Taxonomy" id="246786"/>
    <lineage>
        <taxon>Bacteria</taxon>
        <taxon>Bacillati</taxon>
        <taxon>Bacillota</taxon>
        <taxon>Bacilli</taxon>
        <taxon>Bacillales</taxon>
        <taxon>Bacillaceae</taxon>
        <taxon>Metabacillus</taxon>
    </lineage>
</organism>
<dbReference type="PANTHER" id="PTHR46018">
    <property type="entry name" value="ZINC PHOSPHODIESTERASE ELAC PROTEIN 1"/>
    <property type="match status" value="1"/>
</dbReference>
<gene>
    <name evidence="3" type="ORF">GS18_0221520</name>
</gene>
<evidence type="ECO:0000313" key="4">
    <source>
        <dbReference type="Proteomes" id="UP000028549"/>
    </source>
</evidence>
<dbReference type="RefSeq" id="WP_029283729.1">
    <property type="nucleotide sequence ID" value="NZ_CP176757.1"/>
</dbReference>
<dbReference type="SUPFAM" id="SSF56281">
    <property type="entry name" value="Metallo-hydrolase/oxidoreductase"/>
    <property type="match status" value="1"/>
</dbReference>